<keyword evidence="6" id="KW-0472">Membrane</keyword>
<evidence type="ECO:0000313" key="8">
    <source>
        <dbReference type="EMBL" id="KAH6836650.1"/>
    </source>
</evidence>
<dbReference type="EMBL" id="SDAM02000019">
    <property type="protein sequence ID" value="KAH6836650.1"/>
    <property type="molecule type" value="Genomic_DNA"/>
</dbReference>
<evidence type="ECO:0000256" key="2">
    <source>
        <dbReference type="ARBA" id="ARBA00022771"/>
    </source>
</evidence>
<dbReference type="PROSITE" id="PS50089">
    <property type="entry name" value="ZF_RING_2"/>
    <property type="match status" value="1"/>
</dbReference>
<dbReference type="Pfam" id="PF13920">
    <property type="entry name" value="zf-C3HC4_3"/>
    <property type="match status" value="1"/>
</dbReference>
<feature type="compositionally biased region" description="Polar residues" evidence="5">
    <location>
        <begin position="48"/>
        <end position="58"/>
    </location>
</feature>
<dbReference type="InterPro" id="IPR032010">
    <property type="entry name" value="APD1-4_M"/>
</dbReference>
<dbReference type="PANTHER" id="PTHR46858">
    <property type="entry name" value="OS05G0521000 PROTEIN"/>
    <property type="match status" value="1"/>
</dbReference>
<feature type="transmembrane region" description="Helical" evidence="6">
    <location>
        <begin position="68"/>
        <end position="88"/>
    </location>
</feature>
<dbReference type="GO" id="GO:0016567">
    <property type="term" value="P:protein ubiquitination"/>
    <property type="evidence" value="ECO:0007669"/>
    <property type="project" value="TreeGrafter"/>
</dbReference>
<feature type="transmembrane region" description="Helical" evidence="6">
    <location>
        <begin position="306"/>
        <end position="327"/>
    </location>
</feature>
<evidence type="ECO:0000256" key="1">
    <source>
        <dbReference type="ARBA" id="ARBA00022723"/>
    </source>
</evidence>
<gene>
    <name evidence="8" type="ORF">C2S53_005401</name>
</gene>
<dbReference type="Proteomes" id="UP001190926">
    <property type="component" value="Unassembled WGS sequence"/>
</dbReference>
<organism evidence="8 9">
    <name type="scientific">Perilla frutescens var. hirtella</name>
    <name type="common">Perilla citriodora</name>
    <name type="synonym">Perilla setoyensis</name>
    <dbReference type="NCBI Taxonomy" id="608512"/>
    <lineage>
        <taxon>Eukaryota</taxon>
        <taxon>Viridiplantae</taxon>
        <taxon>Streptophyta</taxon>
        <taxon>Embryophyta</taxon>
        <taxon>Tracheophyta</taxon>
        <taxon>Spermatophyta</taxon>
        <taxon>Magnoliopsida</taxon>
        <taxon>eudicotyledons</taxon>
        <taxon>Gunneridae</taxon>
        <taxon>Pentapetalae</taxon>
        <taxon>asterids</taxon>
        <taxon>lamiids</taxon>
        <taxon>Lamiales</taxon>
        <taxon>Lamiaceae</taxon>
        <taxon>Nepetoideae</taxon>
        <taxon>Elsholtzieae</taxon>
        <taxon>Perilla</taxon>
    </lineage>
</organism>
<dbReference type="GO" id="GO:0061630">
    <property type="term" value="F:ubiquitin protein ligase activity"/>
    <property type="evidence" value="ECO:0007669"/>
    <property type="project" value="TreeGrafter"/>
</dbReference>
<evidence type="ECO:0000313" key="9">
    <source>
        <dbReference type="Proteomes" id="UP001190926"/>
    </source>
</evidence>
<evidence type="ECO:0000259" key="7">
    <source>
        <dbReference type="PROSITE" id="PS50089"/>
    </source>
</evidence>
<proteinExistence type="predicted"/>
<dbReference type="GO" id="GO:0005768">
    <property type="term" value="C:endosome"/>
    <property type="evidence" value="ECO:0007669"/>
    <property type="project" value="TreeGrafter"/>
</dbReference>
<reference evidence="8 9" key="1">
    <citation type="journal article" date="2021" name="Nat. Commun.">
        <title>Incipient diploidization of the medicinal plant Perilla within 10,000 years.</title>
        <authorList>
            <person name="Zhang Y."/>
            <person name="Shen Q."/>
            <person name="Leng L."/>
            <person name="Zhang D."/>
            <person name="Chen S."/>
            <person name="Shi Y."/>
            <person name="Ning Z."/>
            <person name="Chen S."/>
        </authorList>
    </citation>
    <scope>NUCLEOTIDE SEQUENCE [LARGE SCALE GENOMIC DNA]</scope>
    <source>
        <strain evidence="9">cv. PC099</strain>
    </source>
</reference>
<evidence type="ECO:0000256" key="3">
    <source>
        <dbReference type="ARBA" id="ARBA00022833"/>
    </source>
</evidence>
<keyword evidence="6" id="KW-0812">Transmembrane</keyword>
<protein>
    <recommendedName>
        <fullName evidence="7">RING-type domain-containing protein</fullName>
    </recommendedName>
</protein>
<dbReference type="SUPFAM" id="SSF57850">
    <property type="entry name" value="RING/U-box"/>
    <property type="match status" value="1"/>
</dbReference>
<dbReference type="GO" id="GO:0009705">
    <property type="term" value="C:plant-type vacuole membrane"/>
    <property type="evidence" value="ECO:0007669"/>
    <property type="project" value="TreeGrafter"/>
</dbReference>
<dbReference type="InterPro" id="IPR013083">
    <property type="entry name" value="Znf_RING/FYVE/PHD"/>
</dbReference>
<feature type="domain" description="RING-type" evidence="7">
    <location>
        <begin position="390"/>
        <end position="429"/>
    </location>
</feature>
<dbReference type="Gene3D" id="3.30.40.10">
    <property type="entry name" value="Zinc/RING finger domain, C3HC4 (zinc finger)"/>
    <property type="match status" value="1"/>
</dbReference>
<feature type="compositionally biased region" description="Pro residues" evidence="5">
    <location>
        <begin position="8"/>
        <end position="28"/>
    </location>
</feature>
<feature type="region of interest" description="Disordered" evidence="5">
    <location>
        <begin position="333"/>
        <end position="380"/>
    </location>
</feature>
<keyword evidence="3" id="KW-0862">Zinc</keyword>
<feature type="region of interest" description="Disordered" evidence="5">
    <location>
        <begin position="1"/>
        <end position="58"/>
    </location>
</feature>
<keyword evidence="2 4" id="KW-0863">Zinc-finger</keyword>
<evidence type="ECO:0000256" key="5">
    <source>
        <dbReference type="SAM" id="MobiDB-lite"/>
    </source>
</evidence>
<evidence type="ECO:0000256" key="4">
    <source>
        <dbReference type="PROSITE-ProRule" id="PRU00175"/>
    </source>
</evidence>
<sequence length="441" mass="48785">MAEMEQPESPPRPFPARSPESLPRPFPSRTPEFARDPFREDRSARLYNGNSSTNNGASCVNSDDPKSCFIAVTALAIFVVITIAFGLYSTETLRLGPNASVLINPNRLFVESIEVVEVGPAKGSKLYGFYENPPLDAMITWQETHKTSLPSSTHKEWVYYFNEGSQIDISYSVASWGSSLITLVIAEGYTELSGWLKDPSYPDTTFSWNRIHGNGTIQKDILKSSTYFIGVGNLNPEVVTVHLNMTIKASIYNTTEPYYKCTPAEGKCIFQVVFKGENAAVLTAPGRVPGMTSGKCTVKLSYGPRWITYIIGAGGMILLVQLFNYFTDDPQHTERDMPRDQLGGTGSERSPLLSQKDDDTSVSEDEDHEDDAQAGVGPEPVKDDEHGRFCAICFEAPKDCFFIPCGHCMACFGCATRILETSATCPICRRKTKMVKRIYTV</sequence>
<evidence type="ECO:0000256" key="6">
    <source>
        <dbReference type="SAM" id="Phobius"/>
    </source>
</evidence>
<accession>A0AAD4PEZ8</accession>
<keyword evidence="1" id="KW-0479">Metal-binding</keyword>
<feature type="compositionally biased region" description="Acidic residues" evidence="5">
    <location>
        <begin position="360"/>
        <end position="372"/>
    </location>
</feature>
<dbReference type="PANTHER" id="PTHR46858:SF5">
    <property type="entry name" value="E3 UBIQUITIN-PROTEIN LIGASE APD1-RELATED"/>
    <property type="match status" value="1"/>
</dbReference>
<dbReference type="GO" id="GO:0008270">
    <property type="term" value="F:zinc ion binding"/>
    <property type="evidence" value="ECO:0007669"/>
    <property type="project" value="UniProtKB-KW"/>
</dbReference>
<keyword evidence="6" id="KW-1133">Transmembrane helix</keyword>
<name>A0AAD4PEZ8_PERFH</name>
<dbReference type="Pfam" id="PF16040">
    <property type="entry name" value="APD1-4_N"/>
    <property type="match status" value="1"/>
</dbReference>
<comment type="caution">
    <text evidence="8">The sequence shown here is derived from an EMBL/GenBank/DDBJ whole genome shotgun (WGS) entry which is preliminary data.</text>
</comment>
<feature type="compositionally biased region" description="Basic and acidic residues" evidence="5">
    <location>
        <begin position="32"/>
        <end position="44"/>
    </location>
</feature>
<dbReference type="InterPro" id="IPR032008">
    <property type="entry name" value="APD1-4_N"/>
</dbReference>
<dbReference type="Pfam" id="PF16041">
    <property type="entry name" value="APD1-4_M"/>
    <property type="match status" value="1"/>
</dbReference>
<dbReference type="AlphaFoldDB" id="A0AAD4PEZ8"/>
<keyword evidence="9" id="KW-1185">Reference proteome</keyword>
<dbReference type="InterPro" id="IPR001841">
    <property type="entry name" value="Znf_RING"/>
</dbReference>
<dbReference type="SMART" id="SM00184">
    <property type="entry name" value="RING"/>
    <property type="match status" value="1"/>
</dbReference>